<comment type="caution">
    <text evidence="3">The sequence shown here is derived from an EMBL/GenBank/DDBJ whole genome shotgun (WGS) entry which is preliminary data.</text>
</comment>
<dbReference type="EMBL" id="SPHZ02000002">
    <property type="protein sequence ID" value="KAF0930489.1"/>
    <property type="molecule type" value="Genomic_DNA"/>
</dbReference>
<keyword evidence="4" id="KW-1185">Reference proteome</keyword>
<accession>A0A6G1F0W9</accession>
<feature type="chain" id="PRO_5026003914" evidence="2">
    <location>
        <begin position="21"/>
        <end position="116"/>
    </location>
</feature>
<evidence type="ECO:0000313" key="3">
    <source>
        <dbReference type="EMBL" id="KAF0930489.1"/>
    </source>
</evidence>
<protein>
    <submittedName>
        <fullName evidence="3">Uncharacterized protein</fullName>
    </submittedName>
</protein>
<sequence length="116" mass="11967">MIKIFGLPQFVLILRSSIMATPICDSDRSGGAVSGRQNSGAIMAAATGLARGRASPGSGDINGGDQDPDKKYLLDSCSHRGGSSHPIRDVSTHQTCYVPCLLSPPSLSLVPINGGD</sequence>
<evidence type="ECO:0000256" key="1">
    <source>
        <dbReference type="SAM" id="MobiDB-lite"/>
    </source>
</evidence>
<dbReference type="Proteomes" id="UP000479710">
    <property type="component" value="Unassembled WGS sequence"/>
</dbReference>
<keyword evidence="2" id="KW-0732">Signal</keyword>
<name>A0A6G1F0W9_9ORYZ</name>
<evidence type="ECO:0000256" key="2">
    <source>
        <dbReference type="SAM" id="SignalP"/>
    </source>
</evidence>
<feature type="region of interest" description="Disordered" evidence="1">
    <location>
        <begin position="51"/>
        <end position="89"/>
    </location>
</feature>
<reference evidence="3 4" key="1">
    <citation type="submission" date="2019-11" db="EMBL/GenBank/DDBJ databases">
        <title>Whole genome sequence of Oryza granulata.</title>
        <authorList>
            <person name="Li W."/>
        </authorList>
    </citation>
    <scope>NUCLEOTIDE SEQUENCE [LARGE SCALE GENOMIC DNA]</scope>
    <source>
        <strain evidence="4">cv. Menghai</strain>
        <tissue evidence="3">Leaf</tissue>
    </source>
</reference>
<evidence type="ECO:0000313" key="4">
    <source>
        <dbReference type="Proteomes" id="UP000479710"/>
    </source>
</evidence>
<organism evidence="3 4">
    <name type="scientific">Oryza meyeriana var. granulata</name>
    <dbReference type="NCBI Taxonomy" id="110450"/>
    <lineage>
        <taxon>Eukaryota</taxon>
        <taxon>Viridiplantae</taxon>
        <taxon>Streptophyta</taxon>
        <taxon>Embryophyta</taxon>
        <taxon>Tracheophyta</taxon>
        <taxon>Spermatophyta</taxon>
        <taxon>Magnoliopsida</taxon>
        <taxon>Liliopsida</taxon>
        <taxon>Poales</taxon>
        <taxon>Poaceae</taxon>
        <taxon>BOP clade</taxon>
        <taxon>Oryzoideae</taxon>
        <taxon>Oryzeae</taxon>
        <taxon>Oryzinae</taxon>
        <taxon>Oryza</taxon>
        <taxon>Oryza meyeriana</taxon>
    </lineage>
</organism>
<dbReference type="AlphaFoldDB" id="A0A6G1F0W9"/>
<gene>
    <name evidence="3" type="ORF">E2562_032913</name>
</gene>
<proteinExistence type="predicted"/>
<feature type="signal peptide" evidence="2">
    <location>
        <begin position="1"/>
        <end position="20"/>
    </location>
</feature>